<dbReference type="Pfam" id="PF00441">
    <property type="entry name" value="Acyl-CoA_dh_1"/>
    <property type="match status" value="1"/>
</dbReference>
<dbReference type="PANTHER" id="PTHR48083:SF28">
    <property type="entry name" value="ACYL-COA DEHYDROGENASE FAMILY PROTEIN (AFU_ORTHOLOGUE AFUA_6G10880)-RELATED"/>
    <property type="match status" value="1"/>
</dbReference>
<organism evidence="10 11">
    <name type="scientific">Svornostia abyssi</name>
    <dbReference type="NCBI Taxonomy" id="2898438"/>
    <lineage>
        <taxon>Bacteria</taxon>
        <taxon>Bacillati</taxon>
        <taxon>Actinomycetota</taxon>
        <taxon>Thermoleophilia</taxon>
        <taxon>Solirubrobacterales</taxon>
        <taxon>Baekduiaceae</taxon>
        <taxon>Svornostia</taxon>
    </lineage>
</organism>
<dbReference type="InterPro" id="IPR009075">
    <property type="entry name" value="AcylCo_DH/oxidase_C"/>
</dbReference>
<dbReference type="PIRSF" id="PIRSF016578">
    <property type="entry name" value="HsaA"/>
    <property type="match status" value="1"/>
</dbReference>
<dbReference type="EMBL" id="CP088295">
    <property type="protein sequence ID" value="UUY03578.1"/>
    <property type="molecule type" value="Genomic_DNA"/>
</dbReference>
<dbReference type="InterPro" id="IPR050741">
    <property type="entry name" value="Acyl-CoA_dehydrogenase"/>
</dbReference>
<protein>
    <submittedName>
        <fullName evidence="10">Acyl-CoA dehydrogenase family protein</fullName>
    </submittedName>
</protein>
<dbReference type="SUPFAM" id="SSF56645">
    <property type="entry name" value="Acyl-CoA dehydrogenase NM domain-like"/>
    <property type="match status" value="1"/>
</dbReference>
<dbReference type="RefSeq" id="WP_353864080.1">
    <property type="nucleotide sequence ID" value="NZ_CP088295.1"/>
</dbReference>
<dbReference type="Gene3D" id="2.40.110.10">
    <property type="entry name" value="Butyryl-CoA Dehydrogenase, subunit A, domain 2"/>
    <property type="match status" value="1"/>
</dbReference>
<evidence type="ECO:0000259" key="7">
    <source>
        <dbReference type="Pfam" id="PF00441"/>
    </source>
</evidence>
<dbReference type="Proteomes" id="UP001058860">
    <property type="component" value="Chromosome"/>
</dbReference>
<evidence type="ECO:0000313" key="11">
    <source>
        <dbReference type="Proteomes" id="UP001058860"/>
    </source>
</evidence>
<feature type="domain" description="Acyl-CoA dehydrogenase/oxidase C-terminal" evidence="7">
    <location>
        <begin position="237"/>
        <end position="386"/>
    </location>
</feature>
<proteinExistence type="inferred from homology"/>
<feature type="domain" description="Acyl-CoA dehydrogenase/oxidase N-terminal" evidence="9">
    <location>
        <begin position="11"/>
        <end position="128"/>
    </location>
</feature>
<dbReference type="InterPro" id="IPR037069">
    <property type="entry name" value="AcylCoA_DH/ox_N_sf"/>
</dbReference>
<evidence type="ECO:0000256" key="3">
    <source>
        <dbReference type="ARBA" id="ARBA00022630"/>
    </source>
</evidence>
<dbReference type="Pfam" id="PF02770">
    <property type="entry name" value="Acyl-CoA_dh_M"/>
    <property type="match status" value="1"/>
</dbReference>
<dbReference type="InterPro" id="IPR009100">
    <property type="entry name" value="AcylCoA_DH/oxidase_NM_dom_sf"/>
</dbReference>
<evidence type="ECO:0000313" key="10">
    <source>
        <dbReference type="EMBL" id="UUY03578.1"/>
    </source>
</evidence>
<dbReference type="Pfam" id="PF02771">
    <property type="entry name" value="Acyl-CoA_dh_N"/>
    <property type="match status" value="1"/>
</dbReference>
<evidence type="ECO:0000259" key="8">
    <source>
        <dbReference type="Pfam" id="PF02770"/>
    </source>
</evidence>
<name>A0ABY5PFZ6_9ACTN</name>
<dbReference type="PROSITE" id="PS00072">
    <property type="entry name" value="ACYL_COA_DH_1"/>
    <property type="match status" value="1"/>
</dbReference>
<dbReference type="PANTHER" id="PTHR48083">
    <property type="entry name" value="MEDIUM-CHAIN SPECIFIC ACYL-COA DEHYDROGENASE, MITOCHONDRIAL-RELATED"/>
    <property type="match status" value="1"/>
</dbReference>
<sequence>MADPAPHPPFTAEHDAIRAGMREFITAELRPHADAWEEAKYFPDELFGTVGAAGYFGLKFEPDWGGSAPSFGEGTLRAALWALELARCGSAGVAAGLGAHSEIAAPPIWKFGTDEQKRRWLEPAIRGDLRCALGITEPGAGSDVAGMRTRAERVDGGWLVNGEKTFITNGVRFDAMVTALRTGEGDRHAGISFLVIEKGDGVQTSALEKLGWHASDTGTVALQDVFVPEDHLLGAENQGFALIMANFQWERLQMSLGAVGGMEAVLEQTIEFARTRQIGGKPMVAQQAIRHKLAEAEITLNASRAMTFDTLGRFAAGQDVLREVTMAKLQTQRAAVDVADVCLQLHGGYGTLEEDGPGLARALRDARLGPIGGGTDEIMAEILGRTL</sequence>
<dbReference type="InterPro" id="IPR046373">
    <property type="entry name" value="Acyl-CoA_Oxase/DH_mid-dom_sf"/>
</dbReference>
<evidence type="ECO:0000256" key="2">
    <source>
        <dbReference type="ARBA" id="ARBA00009347"/>
    </source>
</evidence>
<evidence type="ECO:0000256" key="1">
    <source>
        <dbReference type="ARBA" id="ARBA00001974"/>
    </source>
</evidence>
<dbReference type="InterPro" id="IPR006089">
    <property type="entry name" value="Acyl-CoA_DH_CS"/>
</dbReference>
<evidence type="ECO:0000256" key="5">
    <source>
        <dbReference type="ARBA" id="ARBA00023002"/>
    </source>
</evidence>
<comment type="similarity">
    <text evidence="2 6">Belongs to the acyl-CoA dehydrogenase family.</text>
</comment>
<evidence type="ECO:0000256" key="6">
    <source>
        <dbReference type="RuleBase" id="RU362125"/>
    </source>
</evidence>
<evidence type="ECO:0000259" key="9">
    <source>
        <dbReference type="Pfam" id="PF02771"/>
    </source>
</evidence>
<dbReference type="InterPro" id="IPR006091">
    <property type="entry name" value="Acyl-CoA_Oxase/DH_mid-dom"/>
</dbReference>
<dbReference type="InterPro" id="IPR036250">
    <property type="entry name" value="AcylCo_DH-like_C"/>
</dbReference>
<accession>A0ABY5PFZ6</accession>
<keyword evidence="4 6" id="KW-0274">FAD</keyword>
<dbReference type="Gene3D" id="1.10.540.10">
    <property type="entry name" value="Acyl-CoA dehydrogenase/oxidase, N-terminal domain"/>
    <property type="match status" value="1"/>
</dbReference>
<keyword evidence="3 6" id="KW-0285">Flavoprotein</keyword>
<dbReference type="SUPFAM" id="SSF47203">
    <property type="entry name" value="Acyl-CoA dehydrogenase C-terminal domain-like"/>
    <property type="match status" value="1"/>
</dbReference>
<keyword evidence="5 6" id="KW-0560">Oxidoreductase</keyword>
<reference evidence="11" key="1">
    <citation type="submission" date="2021-11" db="EMBL/GenBank/DDBJ databases">
        <title>Cultivation dependent microbiological survey of springs from the worlds oldest radium mine currently devoted to the extraction of radon-saturated water.</title>
        <authorList>
            <person name="Kapinusova G."/>
            <person name="Smrhova T."/>
            <person name="Strejcek M."/>
            <person name="Suman J."/>
            <person name="Jani K."/>
            <person name="Pajer P."/>
            <person name="Uhlik O."/>
        </authorList>
    </citation>
    <scope>NUCLEOTIDE SEQUENCE [LARGE SCALE GENOMIC DNA]</scope>
    <source>
        <strain evidence="11">J379</strain>
    </source>
</reference>
<keyword evidence="11" id="KW-1185">Reference proteome</keyword>
<dbReference type="InterPro" id="IPR013786">
    <property type="entry name" value="AcylCoA_DH/ox_N"/>
</dbReference>
<evidence type="ECO:0000256" key="4">
    <source>
        <dbReference type="ARBA" id="ARBA00022827"/>
    </source>
</evidence>
<gene>
    <name evidence="10" type="ORF">LRS13_23395</name>
</gene>
<comment type="cofactor">
    <cofactor evidence="1 6">
        <name>FAD</name>
        <dbReference type="ChEBI" id="CHEBI:57692"/>
    </cofactor>
</comment>
<dbReference type="Gene3D" id="1.20.140.10">
    <property type="entry name" value="Butyryl-CoA Dehydrogenase, subunit A, domain 3"/>
    <property type="match status" value="1"/>
</dbReference>
<feature type="domain" description="Acyl-CoA oxidase/dehydrogenase middle" evidence="8">
    <location>
        <begin position="132"/>
        <end position="225"/>
    </location>
</feature>